<reference evidence="1" key="2">
    <citation type="journal article" date="2015" name="Fish Shellfish Immunol.">
        <title>Early steps in the European eel (Anguilla anguilla)-Vibrio vulnificus interaction in the gills: Role of the RtxA13 toxin.</title>
        <authorList>
            <person name="Callol A."/>
            <person name="Pajuelo D."/>
            <person name="Ebbesson L."/>
            <person name="Teles M."/>
            <person name="MacKenzie S."/>
            <person name="Amaro C."/>
        </authorList>
    </citation>
    <scope>NUCLEOTIDE SEQUENCE</scope>
</reference>
<sequence>MIKAYFKHSKADSGSAWDINYFTVNCLCKEHRNSLTVGVC</sequence>
<protein>
    <submittedName>
        <fullName evidence="1">Uncharacterized protein</fullName>
    </submittedName>
</protein>
<accession>A0A0E9PVB0</accession>
<proteinExistence type="predicted"/>
<organism evidence="1">
    <name type="scientific">Anguilla anguilla</name>
    <name type="common">European freshwater eel</name>
    <name type="synonym">Muraena anguilla</name>
    <dbReference type="NCBI Taxonomy" id="7936"/>
    <lineage>
        <taxon>Eukaryota</taxon>
        <taxon>Metazoa</taxon>
        <taxon>Chordata</taxon>
        <taxon>Craniata</taxon>
        <taxon>Vertebrata</taxon>
        <taxon>Euteleostomi</taxon>
        <taxon>Actinopterygii</taxon>
        <taxon>Neopterygii</taxon>
        <taxon>Teleostei</taxon>
        <taxon>Anguilliformes</taxon>
        <taxon>Anguillidae</taxon>
        <taxon>Anguilla</taxon>
    </lineage>
</organism>
<dbReference type="AlphaFoldDB" id="A0A0E9PVB0"/>
<name>A0A0E9PVB0_ANGAN</name>
<dbReference type="EMBL" id="GBXM01100799">
    <property type="protein sequence ID" value="JAH07778.1"/>
    <property type="molecule type" value="Transcribed_RNA"/>
</dbReference>
<reference evidence="1" key="1">
    <citation type="submission" date="2014-11" db="EMBL/GenBank/DDBJ databases">
        <authorList>
            <person name="Amaro Gonzalez C."/>
        </authorList>
    </citation>
    <scope>NUCLEOTIDE SEQUENCE</scope>
</reference>
<evidence type="ECO:0000313" key="1">
    <source>
        <dbReference type="EMBL" id="JAH07778.1"/>
    </source>
</evidence>